<feature type="compositionally biased region" description="Basic and acidic residues" evidence="1">
    <location>
        <begin position="108"/>
        <end position="137"/>
    </location>
</feature>
<accession>A0A9K3D6S5</accession>
<dbReference type="AlphaFoldDB" id="A0A9K3D6S5"/>
<gene>
    <name evidence="2" type="ORF">KIPB_010565</name>
</gene>
<name>A0A9K3D6S5_9EUKA</name>
<dbReference type="Proteomes" id="UP000265618">
    <property type="component" value="Unassembled WGS sequence"/>
</dbReference>
<feature type="compositionally biased region" description="Acidic residues" evidence="1">
    <location>
        <begin position="138"/>
        <end position="149"/>
    </location>
</feature>
<organism evidence="2 3">
    <name type="scientific">Kipferlia bialata</name>
    <dbReference type="NCBI Taxonomy" id="797122"/>
    <lineage>
        <taxon>Eukaryota</taxon>
        <taxon>Metamonada</taxon>
        <taxon>Carpediemonas-like organisms</taxon>
        <taxon>Kipferlia</taxon>
    </lineage>
</organism>
<reference evidence="2 3" key="1">
    <citation type="journal article" date="2018" name="PLoS ONE">
        <title>The draft genome of Kipferlia bialata reveals reductive genome evolution in fornicate parasites.</title>
        <authorList>
            <person name="Tanifuji G."/>
            <person name="Takabayashi S."/>
            <person name="Kume K."/>
            <person name="Takagi M."/>
            <person name="Nakayama T."/>
            <person name="Kamikawa R."/>
            <person name="Inagaki Y."/>
            <person name="Hashimoto T."/>
        </authorList>
    </citation>
    <scope>NUCLEOTIDE SEQUENCE [LARGE SCALE GENOMIC DNA]</scope>
    <source>
        <strain evidence="2">NY0173</strain>
    </source>
</reference>
<evidence type="ECO:0000313" key="3">
    <source>
        <dbReference type="Proteomes" id="UP000265618"/>
    </source>
</evidence>
<keyword evidence="3" id="KW-1185">Reference proteome</keyword>
<feature type="region of interest" description="Disordered" evidence="1">
    <location>
        <begin position="41"/>
        <end position="73"/>
    </location>
</feature>
<comment type="caution">
    <text evidence="2">The sequence shown here is derived from an EMBL/GenBank/DDBJ whole genome shotgun (WGS) entry which is preliminary data.</text>
</comment>
<sequence>HIEYDCAALPASKPTSVPSYARPMLKACTVPLSSIRDDDAAEALKLRESGHVAPKPTKEDKEKRRPLNAGTVRRQLLTRAAESGAALSCCSRKVASVVYSPDTPLLWVDERERETETKPTESKAEGEAEGEGEREKEPEGEELPGGDTGEEAWRILPYALGHPSTDHSCGGAVLRKIAHNTPAITRILNTKTVQQKTQYYQTHRATDAQGPGWV</sequence>
<protein>
    <submittedName>
        <fullName evidence="2">Uncharacterized protein</fullName>
    </submittedName>
</protein>
<dbReference type="EMBL" id="BDIP01003975">
    <property type="protein sequence ID" value="GIQ88339.1"/>
    <property type="molecule type" value="Genomic_DNA"/>
</dbReference>
<feature type="non-terminal residue" evidence="2">
    <location>
        <position position="1"/>
    </location>
</feature>
<feature type="compositionally biased region" description="Basic and acidic residues" evidence="1">
    <location>
        <begin position="41"/>
        <end position="65"/>
    </location>
</feature>
<proteinExistence type="predicted"/>
<feature type="region of interest" description="Disordered" evidence="1">
    <location>
        <begin position="108"/>
        <end position="149"/>
    </location>
</feature>
<evidence type="ECO:0000313" key="2">
    <source>
        <dbReference type="EMBL" id="GIQ88339.1"/>
    </source>
</evidence>
<evidence type="ECO:0000256" key="1">
    <source>
        <dbReference type="SAM" id="MobiDB-lite"/>
    </source>
</evidence>